<dbReference type="PANTHER" id="PTHR30344:SF1">
    <property type="entry name" value="6-PHOSPHOGLUCONOLACTONASE"/>
    <property type="match status" value="1"/>
</dbReference>
<evidence type="ECO:0000313" key="3">
    <source>
        <dbReference type="EMBL" id="AMB85482.1"/>
    </source>
</evidence>
<dbReference type="STRING" id="46677.AWM79_09290"/>
<accession>A0A0X1T0B0</accession>
<dbReference type="RefSeq" id="WP_060782674.1">
    <property type="nucleotide sequence ID" value="NZ_CP014135.1"/>
</dbReference>
<dbReference type="PANTHER" id="PTHR30344">
    <property type="entry name" value="6-PHOSPHOGLUCONOLACTONASE-RELATED"/>
    <property type="match status" value="1"/>
</dbReference>
<dbReference type="Gene3D" id="2.130.10.10">
    <property type="entry name" value="YVTN repeat-like/Quinoprotein amine dehydrogenase"/>
    <property type="match status" value="2"/>
</dbReference>
<dbReference type="Pfam" id="PF10282">
    <property type="entry name" value="Lactonase"/>
    <property type="match status" value="1"/>
</dbReference>
<evidence type="ECO:0000256" key="1">
    <source>
        <dbReference type="ARBA" id="ARBA00005564"/>
    </source>
</evidence>
<dbReference type="InterPro" id="IPR018247">
    <property type="entry name" value="EF_Hand_1_Ca_BS"/>
</dbReference>
<protein>
    <recommendedName>
        <fullName evidence="5">3-carboxymuconate cyclase</fullName>
    </recommendedName>
</protein>
<proteinExistence type="inferred from homology"/>
<dbReference type="AlphaFoldDB" id="A0A0X1T0B0"/>
<dbReference type="InterPro" id="IPR019405">
    <property type="entry name" value="Lactonase_7-beta_prop"/>
</dbReference>
<dbReference type="Proteomes" id="UP000063229">
    <property type="component" value="Chromosome"/>
</dbReference>
<dbReference type="GO" id="GO:0017057">
    <property type="term" value="F:6-phosphogluconolactonase activity"/>
    <property type="evidence" value="ECO:0007669"/>
    <property type="project" value="TreeGrafter"/>
</dbReference>
<comment type="similarity">
    <text evidence="1">Belongs to the cycloisomerase 2 family.</text>
</comment>
<dbReference type="InterPro" id="IPR011045">
    <property type="entry name" value="N2O_reductase_N"/>
</dbReference>
<name>A0A0X1T0B0_PSEAA</name>
<keyword evidence="2" id="KW-0119">Carbohydrate metabolism</keyword>
<evidence type="ECO:0000256" key="2">
    <source>
        <dbReference type="ARBA" id="ARBA00022526"/>
    </source>
</evidence>
<dbReference type="SUPFAM" id="SSF50974">
    <property type="entry name" value="Nitrous oxide reductase, N-terminal domain"/>
    <property type="match status" value="1"/>
</dbReference>
<keyword evidence="4" id="KW-1185">Reference proteome</keyword>
<dbReference type="OrthoDB" id="503025at2"/>
<keyword evidence="2" id="KW-0313">Glucose metabolism</keyword>
<dbReference type="InterPro" id="IPR050282">
    <property type="entry name" value="Cycloisomerase_2"/>
</dbReference>
<evidence type="ECO:0000313" key="4">
    <source>
        <dbReference type="Proteomes" id="UP000063229"/>
    </source>
</evidence>
<dbReference type="PROSITE" id="PS00018">
    <property type="entry name" value="EF_HAND_1"/>
    <property type="match status" value="1"/>
</dbReference>
<organism evidence="3 4">
    <name type="scientific">Pseudomonas agarici</name>
    <dbReference type="NCBI Taxonomy" id="46677"/>
    <lineage>
        <taxon>Bacteria</taxon>
        <taxon>Pseudomonadati</taxon>
        <taxon>Pseudomonadota</taxon>
        <taxon>Gammaproteobacteria</taxon>
        <taxon>Pseudomonadales</taxon>
        <taxon>Pseudomonadaceae</taxon>
        <taxon>Pseudomonas</taxon>
    </lineage>
</organism>
<sequence>MNVIPKITLSAVAICISCVAFAGSEKKFLYTLTNNIAENQNAVAQYRRLSDGSIKFMRFYKTNGTGINNNTHGKLGPQDNDSQIIITGDKKRLYAVNTNSNSISGFNIGKEGHLSEIPGSPFSSKGIAPVSINISGNILIAANRNEDYHQKASLSDPEGASYTSFKIQHNGALVYADTLKVPDFQKPAQIHASRTVKNLFFADEFQVDADFDGDGSRSFLAGPKSSVQGQIKTMKINDKGELTLINKTTLPETIENYLYIGSPGVPSMPLGLWSHPSQNILYAGFVTRNQLGVFSYDDSGSLKFVNAVNNSGQDICWVLVNKQATRLYTVNNLPRLNTQQASSTISVYDISGDNALSPMEIQVVNVPMPGESFINNRNLMQPGSTSFEMALSPDEDFLYIINQRINQTAENTLGAGNAIHSFSVQKDGLLKAASSVDLLKDGFPANSRAQGVVAVDF</sequence>
<dbReference type="GO" id="GO:0006006">
    <property type="term" value="P:glucose metabolic process"/>
    <property type="evidence" value="ECO:0007669"/>
    <property type="project" value="UniProtKB-KW"/>
</dbReference>
<dbReference type="EMBL" id="CP014135">
    <property type="protein sequence ID" value="AMB85482.1"/>
    <property type="molecule type" value="Genomic_DNA"/>
</dbReference>
<dbReference type="KEGG" id="pagb:AWM79_09290"/>
<reference evidence="3 4" key="1">
    <citation type="submission" date="2016-01" db="EMBL/GenBank/DDBJ databases">
        <authorList>
            <person name="McClelland M."/>
            <person name="Jain A."/>
            <person name="Saraogi P."/>
            <person name="Mendelson R."/>
            <person name="Westerman R."/>
            <person name="SanMiguel P."/>
            <person name="Csonka L."/>
        </authorList>
    </citation>
    <scope>NUCLEOTIDE SEQUENCE [LARGE SCALE GENOMIC DNA]</scope>
    <source>
        <strain evidence="3 4">NCPPB 2472</strain>
    </source>
</reference>
<gene>
    <name evidence="3" type="ORF">AWM79_09290</name>
</gene>
<evidence type="ECO:0008006" key="5">
    <source>
        <dbReference type="Google" id="ProtNLM"/>
    </source>
</evidence>
<dbReference type="InterPro" id="IPR015943">
    <property type="entry name" value="WD40/YVTN_repeat-like_dom_sf"/>
</dbReference>